<dbReference type="KEGG" id="hau:Haur_2384"/>
<keyword evidence="2" id="KW-1185">Reference proteome</keyword>
<dbReference type="InParanoid" id="A9AYP6"/>
<dbReference type="Proteomes" id="UP000000787">
    <property type="component" value="Chromosome"/>
</dbReference>
<dbReference type="EMBL" id="CP000875">
    <property type="protein sequence ID" value="ABX05024.1"/>
    <property type="molecule type" value="Genomic_DNA"/>
</dbReference>
<dbReference type="HOGENOM" id="CLU_851983_0_0_0"/>
<name>A9AYP6_HERA2</name>
<gene>
    <name evidence="1" type="ordered locus">Haur_2384</name>
</gene>
<reference evidence="1 2" key="1">
    <citation type="journal article" date="2011" name="Stand. Genomic Sci.">
        <title>Complete genome sequence of the filamentous gliding predatory bacterium Herpetosiphon aurantiacus type strain (114-95(T)).</title>
        <authorList>
            <person name="Kiss H."/>
            <person name="Nett M."/>
            <person name="Domin N."/>
            <person name="Martin K."/>
            <person name="Maresca J.A."/>
            <person name="Copeland A."/>
            <person name="Lapidus A."/>
            <person name="Lucas S."/>
            <person name="Berry K.W."/>
            <person name="Glavina Del Rio T."/>
            <person name="Dalin E."/>
            <person name="Tice H."/>
            <person name="Pitluck S."/>
            <person name="Richardson P."/>
            <person name="Bruce D."/>
            <person name="Goodwin L."/>
            <person name="Han C."/>
            <person name="Detter J.C."/>
            <person name="Schmutz J."/>
            <person name="Brettin T."/>
            <person name="Land M."/>
            <person name="Hauser L."/>
            <person name="Kyrpides N.C."/>
            <person name="Ivanova N."/>
            <person name="Goker M."/>
            <person name="Woyke T."/>
            <person name="Klenk H.P."/>
            <person name="Bryant D.A."/>
        </authorList>
    </citation>
    <scope>NUCLEOTIDE SEQUENCE [LARGE SCALE GENOMIC DNA]</scope>
    <source>
        <strain evidence="2">ATCC 23779 / DSM 785 / 114-95</strain>
    </source>
</reference>
<proteinExistence type="predicted"/>
<dbReference type="BioCyc" id="HAUR316274:GHYA-2412-MONOMER"/>
<evidence type="ECO:0000313" key="2">
    <source>
        <dbReference type="Proteomes" id="UP000000787"/>
    </source>
</evidence>
<protein>
    <submittedName>
        <fullName evidence="1">Uncharacterized protein</fullName>
    </submittedName>
</protein>
<evidence type="ECO:0000313" key="1">
    <source>
        <dbReference type="EMBL" id="ABX05024.1"/>
    </source>
</evidence>
<sequence>MRQATHLNLPALWHPEHGVLFEQRAVSVARWVLPILALPPTNNLPRCINQQWLRWLAGWHGLPDAANTRLQLRIWRHAHGLSLSYVGMVWHEQASIAVQIAQTAARWMLGLLPTSYACQVIEQHDQLIDQLQDQWLRSLPYQAFVRLQHQAIVAQPFVSAYPNHAWQASLRALWASASPSLISLTVQPTQLYPEERAELQRQSNHPAAQLAQRWQHCWQRSLLVCSADPLLLVAGLQADHAPSSQQQLLEICLPQAEEHAAALAEVCWGNCEPWAATDWAYQRLAQLLANEQLVHWLSLPDLSPNERQTYHISSINSMEEPDATTL</sequence>
<accession>A9AYP6</accession>
<dbReference type="STRING" id="316274.Haur_2384"/>
<dbReference type="AlphaFoldDB" id="A9AYP6"/>
<organism evidence="1 2">
    <name type="scientific">Herpetosiphon aurantiacus (strain ATCC 23779 / DSM 785 / 114-95)</name>
    <dbReference type="NCBI Taxonomy" id="316274"/>
    <lineage>
        <taxon>Bacteria</taxon>
        <taxon>Bacillati</taxon>
        <taxon>Chloroflexota</taxon>
        <taxon>Chloroflexia</taxon>
        <taxon>Herpetosiphonales</taxon>
        <taxon>Herpetosiphonaceae</taxon>
        <taxon>Herpetosiphon</taxon>
    </lineage>
</organism>